<dbReference type="AlphaFoldDB" id="A0A8B6HTY0"/>
<evidence type="ECO:0000256" key="2">
    <source>
        <dbReference type="SAM" id="Coils"/>
    </source>
</evidence>
<dbReference type="Gene3D" id="2.130.10.130">
    <property type="entry name" value="Integrin alpha, N-terminal"/>
    <property type="match status" value="1"/>
</dbReference>
<feature type="coiled-coil region" evidence="2">
    <location>
        <begin position="40"/>
        <end position="146"/>
    </location>
</feature>
<keyword evidence="1" id="KW-0732">Signal</keyword>
<dbReference type="EMBL" id="UYJE01010511">
    <property type="protein sequence ID" value="VDI83908.1"/>
    <property type="molecule type" value="Genomic_DNA"/>
</dbReference>
<gene>
    <name evidence="3" type="ORF">MGAL_10B057687</name>
</gene>
<accession>A0A8B6HTY0</accession>
<dbReference type="PANTHER" id="PTHR35836">
    <property type="entry name" value="VCBS REPEAT-CONTAINING PROTEIN"/>
    <property type="match status" value="1"/>
</dbReference>
<keyword evidence="2" id="KW-0175">Coiled coil</keyword>
<dbReference type="SUPFAM" id="SSF69318">
    <property type="entry name" value="Integrin alpha N-terminal domain"/>
    <property type="match status" value="1"/>
</dbReference>
<organism evidence="3 4">
    <name type="scientific">Mytilus galloprovincialis</name>
    <name type="common">Mediterranean mussel</name>
    <dbReference type="NCBI Taxonomy" id="29158"/>
    <lineage>
        <taxon>Eukaryota</taxon>
        <taxon>Metazoa</taxon>
        <taxon>Spiralia</taxon>
        <taxon>Lophotrochozoa</taxon>
        <taxon>Mollusca</taxon>
        <taxon>Bivalvia</taxon>
        <taxon>Autobranchia</taxon>
        <taxon>Pteriomorphia</taxon>
        <taxon>Mytilida</taxon>
        <taxon>Mytiloidea</taxon>
        <taxon>Mytilidae</taxon>
        <taxon>Mytilinae</taxon>
        <taxon>Mytilus</taxon>
    </lineage>
</organism>
<dbReference type="Proteomes" id="UP000596742">
    <property type="component" value="Unassembled WGS sequence"/>
</dbReference>
<reference evidence="3" key="1">
    <citation type="submission" date="2018-11" db="EMBL/GenBank/DDBJ databases">
        <authorList>
            <person name="Alioto T."/>
            <person name="Alioto T."/>
        </authorList>
    </citation>
    <scope>NUCLEOTIDE SEQUENCE</scope>
</reference>
<sequence>MVCQGHDTIICPKCIENHDGCKGIIPLSKVIENVEKSILFHETKQSLKDNNENIKNLQNEFKKQQGSIKQQEETMLSQISEARKKINDHFDKLERKIRNDISEITTKINNDMNHTLQILERKTDTTNKAEQQLQDMDRLAKEVQTDLKVIRGIIALPSRNYALSDYHFSAESVCVFCTDWKRLSNISVKPAYAYDIAFLDDKKVVVTSNSDANKGVNLIDLDMKTTKYIPTTNQCYGIIHNNSLTNSANSNKYDLLISTFTGSPFSGGNVEMISNVGDHYDNFGQTRTVKLAGGLAWPNEVAGVPDSVFGKSMVVIPDGFLVPFHTKGAIYLVDISTGSPQGPYKITGTKEGNWFYHRVLFKDMDGDGDLDIVTCRAREPIFTIFSSKDSELLWLENPDNHQYTSVWQEHVITHGPDVYFRNLKIATPDGTLDVIATTEFFTRKLSIHWTTDSQNRWTDKSKIHSRVVDSNAGALFDIEVRDLNLDGKQDLLVVSNGNNGSVLAYEIPDDFRVGKFERHTLATGFTPATSGTGKGAPGSAFGFYPMKQNTTDKKPYILVSGDDDGKGYILEPSSSRTDDWSYLSHKFVDVGKGTVGQFAFADVNADGYTDIVVPAYNDGTVSLYTFAPSMSDSATTFG</sequence>
<dbReference type="PANTHER" id="PTHR35836:SF1">
    <property type="entry name" value="VCBS REPEAT-CONTAINING PROTEIN"/>
    <property type="match status" value="1"/>
</dbReference>
<dbReference type="InterPro" id="IPR028994">
    <property type="entry name" value="Integrin_alpha_N"/>
</dbReference>
<protein>
    <submittedName>
        <fullName evidence="3">Uncharacterized protein</fullName>
    </submittedName>
</protein>
<comment type="caution">
    <text evidence="3">The sequence shown here is derived from an EMBL/GenBank/DDBJ whole genome shotgun (WGS) entry which is preliminary data.</text>
</comment>
<evidence type="ECO:0000256" key="1">
    <source>
        <dbReference type="ARBA" id="ARBA00022729"/>
    </source>
</evidence>
<name>A0A8B6HTY0_MYTGA</name>
<dbReference type="Pfam" id="PF01839">
    <property type="entry name" value="FG-GAP"/>
    <property type="match status" value="1"/>
</dbReference>
<keyword evidence="4" id="KW-1185">Reference proteome</keyword>
<dbReference type="InterPro" id="IPR013517">
    <property type="entry name" value="FG-GAP"/>
</dbReference>
<evidence type="ECO:0000313" key="4">
    <source>
        <dbReference type="Proteomes" id="UP000596742"/>
    </source>
</evidence>
<dbReference type="OrthoDB" id="10022113at2759"/>
<proteinExistence type="predicted"/>
<evidence type="ECO:0000313" key="3">
    <source>
        <dbReference type="EMBL" id="VDI83908.1"/>
    </source>
</evidence>